<keyword evidence="3" id="KW-1003">Cell membrane</keyword>
<evidence type="ECO:0000313" key="12">
    <source>
        <dbReference type="EMBL" id="QMU28823.1"/>
    </source>
</evidence>
<keyword evidence="6 10" id="KW-0472">Membrane</keyword>
<dbReference type="GO" id="GO:0016989">
    <property type="term" value="F:sigma factor antagonist activity"/>
    <property type="evidence" value="ECO:0007669"/>
    <property type="project" value="TreeGrafter"/>
</dbReference>
<protein>
    <recommendedName>
        <fullName evidence="8">Regulator of SigK</fullName>
    </recommendedName>
    <alternativeName>
        <fullName evidence="7">Sigma-K anti-sigma factor RskA</fullName>
    </alternativeName>
</protein>
<keyword evidence="5 10" id="KW-1133">Transmembrane helix</keyword>
<dbReference type="Pfam" id="PF10099">
    <property type="entry name" value="RskA_C"/>
    <property type="match status" value="1"/>
</dbReference>
<dbReference type="GO" id="GO:0006417">
    <property type="term" value="P:regulation of translation"/>
    <property type="evidence" value="ECO:0007669"/>
    <property type="project" value="TreeGrafter"/>
</dbReference>
<evidence type="ECO:0000256" key="8">
    <source>
        <dbReference type="ARBA" id="ARBA00030803"/>
    </source>
</evidence>
<dbReference type="EMBL" id="CP055153">
    <property type="protein sequence ID" value="QMU28823.1"/>
    <property type="molecule type" value="Genomic_DNA"/>
</dbReference>
<reference evidence="12 13" key="1">
    <citation type="submission" date="2020-06" db="EMBL/GenBank/DDBJ databases">
        <authorList>
            <person name="Hwang Y.J."/>
        </authorList>
    </citation>
    <scope>NUCLEOTIDE SEQUENCE [LARGE SCALE GENOMIC DNA]</scope>
    <source>
        <strain evidence="12 13">KUDC8001</strain>
    </source>
</reference>
<dbReference type="InterPro" id="IPR051474">
    <property type="entry name" value="Anti-sigma-K/W_factor"/>
</dbReference>
<feature type="transmembrane region" description="Helical" evidence="10">
    <location>
        <begin position="111"/>
        <end position="133"/>
    </location>
</feature>
<dbReference type="Proteomes" id="UP000514509">
    <property type="component" value="Chromosome"/>
</dbReference>
<evidence type="ECO:0000256" key="9">
    <source>
        <dbReference type="SAM" id="Coils"/>
    </source>
</evidence>
<keyword evidence="13" id="KW-1185">Reference proteome</keyword>
<evidence type="ECO:0000256" key="5">
    <source>
        <dbReference type="ARBA" id="ARBA00022989"/>
    </source>
</evidence>
<evidence type="ECO:0000256" key="10">
    <source>
        <dbReference type="SAM" id="Phobius"/>
    </source>
</evidence>
<feature type="coiled-coil region" evidence="9">
    <location>
        <begin position="150"/>
        <end position="177"/>
    </location>
</feature>
<dbReference type="AlphaFoldDB" id="A0A7L7L7S9"/>
<evidence type="ECO:0000256" key="7">
    <source>
        <dbReference type="ARBA" id="ARBA00029829"/>
    </source>
</evidence>
<dbReference type="InterPro" id="IPR041916">
    <property type="entry name" value="Anti_sigma_zinc_sf"/>
</dbReference>
<keyword evidence="4 10" id="KW-0812">Transmembrane</keyword>
<feature type="domain" description="Anti-sigma K factor RskA C-terminal" evidence="11">
    <location>
        <begin position="114"/>
        <end position="272"/>
    </location>
</feature>
<evidence type="ECO:0000313" key="13">
    <source>
        <dbReference type="Proteomes" id="UP000514509"/>
    </source>
</evidence>
<keyword evidence="9" id="KW-0175">Coiled coil</keyword>
<dbReference type="PANTHER" id="PTHR37461">
    <property type="entry name" value="ANTI-SIGMA-K FACTOR RSKA"/>
    <property type="match status" value="1"/>
</dbReference>
<organism evidence="12 13">
    <name type="scientific">Adhaeribacter radiodurans</name>
    <dbReference type="NCBI Taxonomy" id="2745197"/>
    <lineage>
        <taxon>Bacteria</taxon>
        <taxon>Pseudomonadati</taxon>
        <taxon>Bacteroidota</taxon>
        <taxon>Cytophagia</taxon>
        <taxon>Cytophagales</taxon>
        <taxon>Hymenobacteraceae</taxon>
        <taxon>Adhaeribacter</taxon>
    </lineage>
</organism>
<dbReference type="KEGG" id="add:HUW48_12595"/>
<dbReference type="RefSeq" id="WP_182416004.1">
    <property type="nucleotide sequence ID" value="NZ_CP055153.1"/>
</dbReference>
<reference evidence="12 13" key="2">
    <citation type="submission" date="2020-08" db="EMBL/GenBank/DDBJ databases">
        <title>Adhaeribacter dokdonensis sp. nov., isolated from the rhizosphere of Elymus tsukushiensis, a plant native to the Dokdo Islands, Republic of Korea.</title>
        <authorList>
            <person name="Ghim S.Y."/>
        </authorList>
    </citation>
    <scope>NUCLEOTIDE SEQUENCE [LARGE SCALE GENOMIC DNA]</scope>
    <source>
        <strain evidence="12 13">KUDC8001</strain>
    </source>
</reference>
<evidence type="ECO:0000256" key="2">
    <source>
        <dbReference type="ARBA" id="ARBA00004236"/>
    </source>
</evidence>
<gene>
    <name evidence="12" type="ORF">HUW48_12595</name>
</gene>
<proteinExistence type="predicted"/>
<dbReference type="Gene3D" id="1.10.10.1320">
    <property type="entry name" value="Anti-sigma factor, zinc-finger domain"/>
    <property type="match status" value="1"/>
</dbReference>
<evidence type="ECO:0000256" key="1">
    <source>
        <dbReference type="ARBA" id="ARBA00004167"/>
    </source>
</evidence>
<comment type="subcellular location">
    <subcellularLocation>
        <location evidence="2">Cell membrane</location>
    </subcellularLocation>
    <subcellularLocation>
        <location evidence="1">Membrane</location>
        <topology evidence="1">Single-pass membrane protein</topology>
    </subcellularLocation>
</comment>
<name>A0A7L7L7S9_9BACT</name>
<dbReference type="GO" id="GO:0005886">
    <property type="term" value="C:plasma membrane"/>
    <property type="evidence" value="ECO:0007669"/>
    <property type="project" value="UniProtKB-SubCell"/>
</dbReference>
<dbReference type="InterPro" id="IPR018764">
    <property type="entry name" value="RskA_C"/>
</dbReference>
<dbReference type="PANTHER" id="PTHR37461:SF1">
    <property type="entry name" value="ANTI-SIGMA-K FACTOR RSKA"/>
    <property type="match status" value="1"/>
</dbReference>
<accession>A0A7L7L7S9</accession>
<evidence type="ECO:0000259" key="11">
    <source>
        <dbReference type="Pfam" id="PF10099"/>
    </source>
</evidence>
<evidence type="ECO:0000256" key="6">
    <source>
        <dbReference type="ARBA" id="ARBA00023136"/>
    </source>
</evidence>
<evidence type="ECO:0000256" key="3">
    <source>
        <dbReference type="ARBA" id="ARBA00022475"/>
    </source>
</evidence>
<evidence type="ECO:0000256" key="4">
    <source>
        <dbReference type="ARBA" id="ARBA00022692"/>
    </source>
</evidence>
<sequence length="282" mass="31215">MDIQEYIASGVLELYATGLLPPAERLEVDRMSALYPQVQAELQAISDSLDSYAQLHAVEPPAHLKEKVLRAIITTAPIGNTVAEITPEPEGKQISFPVDSPLDESSAAPGYSWWAIAATVLLLVSAGFNFYFFTNWQRSENQYQLALASQNRYAQQVQQVNNKLQLTTEELQFLTHNKTQRVDLKGVQKSPSSSVLVYWNTKTKGVLLKVADLPVPPPKRQYQLWALENGKPIDAGMLDLSDSTAVQHMKTIANAQAFAITLEPEGGSQNPTLQEMYVMGQI</sequence>